<keyword evidence="2 8" id="KW-0813">Transport</keyword>
<comment type="caution">
    <text evidence="10">The sequence shown here is derived from an EMBL/GenBank/DDBJ whole genome shotgun (WGS) entry which is preliminary data.</text>
</comment>
<evidence type="ECO:0000256" key="5">
    <source>
        <dbReference type="ARBA" id="ARBA00022692"/>
    </source>
</evidence>
<dbReference type="EMBL" id="CAOS01000009">
    <property type="protein sequence ID" value="CCO08143.1"/>
    <property type="molecule type" value="Genomic_DNA"/>
</dbReference>
<evidence type="ECO:0000256" key="7">
    <source>
        <dbReference type="ARBA" id="ARBA00023136"/>
    </source>
</evidence>
<feature type="transmembrane region" description="Helical" evidence="8">
    <location>
        <begin position="367"/>
        <end position="392"/>
    </location>
</feature>
<feature type="transmembrane region" description="Helical" evidence="8">
    <location>
        <begin position="62"/>
        <end position="86"/>
    </location>
</feature>
<keyword evidence="6 8" id="KW-1133">Transmembrane helix</keyword>
<evidence type="ECO:0000259" key="9">
    <source>
        <dbReference type="PROSITE" id="PS50928"/>
    </source>
</evidence>
<dbReference type="RefSeq" id="WP_008411389.1">
    <property type="nucleotide sequence ID" value="NZ_CAOS01000009.1"/>
</dbReference>
<dbReference type="SUPFAM" id="SSF161098">
    <property type="entry name" value="MetI-like"/>
    <property type="match status" value="2"/>
</dbReference>
<feature type="transmembrane region" description="Helical" evidence="8">
    <location>
        <begin position="106"/>
        <end position="125"/>
    </location>
</feature>
<dbReference type="PROSITE" id="PS50928">
    <property type="entry name" value="ABC_TM1"/>
    <property type="match status" value="2"/>
</dbReference>
<dbReference type="eggNOG" id="COG1178">
    <property type="taxonomic scope" value="Bacteria"/>
</dbReference>
<evidence type="ECO:0000256" key="2">
    <source>
        <dbReference type="ARBA" id="ARBA00022448"/>
    </source>
</evidence>
<feature type="transmembrane region" description="Helical" evidence="8">
    <location>
        <begin position="187"/>
        <end position="209"/>
    </location>
</feature>
<feature type="transmembrane region" description="Helical" evidence="8">
    <location>
        <begin position="291"/>
        <end position="316"/>
    </location>
</feature>
<dbReference type="AlphaFoldDB" id="K8E9B8"/>
<comment type="similarity">
    <text evidence="8">Belongs to the binding-protein-dependent transport system permease family.</text>
</comment>
<keyword evidence="4" id="KW-0997">Cell inner membrane</keyword>
<keyword evidence="11" id="KW-1185">Reference proteome</keyword>
<dbReference type="InterPro" id="IPR035906">
    <property type="entry name" value="MetI-like_sf"/>
</dbReference>
<dbReference type="Pfam" id="PF00528">
    <property type="entry name" value="BPD_transp_1"/>
    <property type="match status" value="2"/>
</dbReference>
<evidence type="ECO:0000256" key="6">
    <source>
        <dbReference type="ARBA" id="ARBA00022989"/>
    </source>
</evidence>
<evidence type="ECO:0000256" key="3">
    <source>
        <dbReference type="ARBA" id="ARBA00022475"/>
    </source>
</evidence>
<dbReference type="GO" id="GO:0055085">
    <property type="term" value="P:transmembrane transport"/>
    <property type="evidence" value="ECO:0007669"/>
    <property type="project" value="InterPro"/>
</dbReference>
<feature type="transmembrane region" description="Helical" evidence="8">
    <location>
        <begin position="412"/>
        <end position="431"/>
    </location>
</feature>
<feature type="transmembrane region" description="Helical" evidence="8">
    <location>
        <begin position="516"/>
        <end position="538"/>
    </location>
</feature>
<dbReference type="InterPro" id="IPR000515">
    <property type="entry name" value="MetI-like"/>
</dbReference>
<feature type="transmembrane region" description="Helical" evidence="8">
    <location>
        <begin position="328"/>
        <end position="355"/>
    </location>
</feature>
<dbReference type="Proteomes" id="UP000009315">
    <property type="component" value="Unassembled WGS sequence"/>
</dbReference>
<reference evidence="10 11" key="1">
    <citation type="journal article" date="2013" name="Genome Announc.">
        <title>Genome Sequence of the Sulfate-Reducing Bacterium Desulfotomaculum hydrothermale Lam5(T).</title>
        <authorList>
            <person name="Amin O."/>
            <person name="Fardeau M.L."/>
            <person name="Valette O."/>
            <person name="Hirschler-Rea A."/>
            <person name="Barbe V."/>
            <person name="Medigue C."/>
            <person name="Vacherie B."/>
            <person name="Ollivier B."/>
            <person name="Bertin P.N."/>
            <person name="Dolla A."/>
        </authorList>
    </citation>
    <scope>NUCLEOTIDE SEQUENCE [LARGE SCALE GENOMIC DNA]</scope>
    <source>
        <strain evidence="11">Lam5 / DSM 18033</strain>
    </source>
</reference>
<protein>
    <submittedName>
        <fullName evidence="10">Binding-protein-dependent transport systems inner membrane component</fullName>
    </submittedName>
</protein>
<feature type="transmembrane region" description="Helical" evidence="8">
    <location>
        <begin position="474"/>
        <end position="496"/>
    </location>
</feature>
<dbReference type="GO" id="GO:0005886">
    <property type="term" value="C:plasma membrane"/>
    <property type="evidence" value="ECO:0007669"/>
    <property type="project" value="UniProtKB-SubCell"/>
</dbReference>
<evidence type="ECO:0000256" key="8">
    <source>
        <dbReference type="RuleBase" id="RU363032"/>
    </source>
</evidence>
<organism evidence="10 11">
    <name type="scientific">Desulforamulus hydrothermalis Lam5 = DSM 18033</name>
    <dbReference type="NCBI Taxonomy" id="1121428"/>
    <lineage>
        <taxon>Bacteria</taxon>
        <taxon>Bacillati</taxon>
        <taxon>Bacillota</taxon>
        <taxon>Clostridia</taxon>
        <taxon>Eubacteriales</taxon>
        <taxon>Peptococcaceae</taxon>
        <taxon>Desulforamulus</taxon>
    </lineage>
</organism>
<evidence type="ECO:0000313" key="11">
    <source>
        <dbReference type="Proteomes" id="UP000009315"/>
    </source>
</evidence>
<feature type="transmembrane region" description="Helical" evidence="8">
    <location>
        <begin position="145"/>
        <end position="166"/>
    </location>
</feature>
<feature type="domain" description="ABC transmembrane type-1" evidence="9">
    <location>
        <begin position="332"/>
        <end position="538"/>
    </location>
</feature>
<evidence type="ECO:0000256" key="4">
    <source>
        <dbReference type="ARBA" id="ARBA00022519"/>
    </source>
</evidence>
<name>K8E9B8_9FIRM</name>
<dbReference type="Gene3D" id="1.10.3720.10">
    <property type="entry name" value="MetI-like"/>
    <property type="match status" value="2"/>
</dbReference>
<sequence length="547" mass="61936">MRILNKIKPHLDIWSVLSFLFIALIVIPGFHIFINLFLPANENWQHIKDYLLKDYILNSLKLVLFTSIFTVLIGTSLSCLISVYSFPLRDFFKWAFVLPLAIPPNIAAYTYSGLISYTGIVQVSLRNYFNIQANPKYFDIMNIEGATFIFTLFLFPYVYTITRSFLEKQSASLIESARLLGRKPIEIFFTVILPCLRGAIIGSVSLVVLEVLNDFGVVQYFGIQTFSTAIFKTWFAMGDVNSAIKLSSSLMFIVLTILILERVLRGRKKYSYTSAKVRPISPQPLTGINKILAFGYCMLIFSFSFLIPTLQLLYWSFLTYKSTLNNSFWLLIINSLTVALITTLSVVIISVIIANYCRINDHVLSKIYAKITVVGYSVPGAVIAIGILAWFIFLDNQLYGIYKMVNSNSAKLVLSTSILMLIFSYVVRFLAMGFNSIQSGFEKIGNKFFEASRTLGVNKTETFFRVDLPMIKPAVLTSCVLVFVEVIKELPLTLLLRPFNFDTLTTKVFQYASDEMIQEAAIPSMIIIVISLISIYFINGVESKEDN</sequence>
<evidence type="ECO:0000256" key="1">
    <source>
        <dbReference type="ARBA" id="ARBA00004429"/>
    </source>
</evidence>
<dbReference type="PANTHER" id="PTHR43357">
    <property type="entry name" value="INNER MEMBRANE ABC TRANSPORTER PERMEASE PROTEIN YDCV"/>
    <property type="match status" value="1"/>
</dbReference>
<dbReference type="PANTHER" id="PTHR43357:SF3">
    <property type="entry name" value="FE(3+)-TRANSPORT SYSTEM PERMEASE PROTEIN FBPB 2"/>
    <property type="match status" value="1"/>
</dbReference>
<feature type="transmembrane region" description="Helical" evidence="8">
    <location>
        <begin position="242"/>
        <end position="260"/>
    </location>
</feature>
<feature type="domain" description="ABC transmembrane type-1" evidence="9">
    <location>
        <begin position="56"/>
        <end position="259"/>
    </location>
</feature>
<keyword evidence="3" id="KW-1003">Cell membrane</keyword>
<feature type="transmembrane region" description="Helical" evidence="8">
    <location>
        <begin position="12"/>
        <end position="34"/>
    </location>
</feature>
<dbReference type="STRING" id="1121428.DESHY_20012"/>
<evidence type="ECO:0000313" key="10">
    <source>
        <dbReference type="EMBL" id="CCO08143.1"/>
    </source>
</evidence>
<accession>K8E9B8</accession>
<keyword evidence="5 8" id="KW-0812">Transmembrane</keyword>
<proteinExistence type="inferred from homology"/>
<dbReference type="CDD" id="cd06261">
    <property type="entry name" value="TM_PBP2"/>
    <property type="match status" value="2"/>
</dbReference>
<keyword evidence="7 8" id="KW-0472">Membrane</keyword>
<comment type="subcellular location">
    <subcellularLocation>
        <location evidence="1">Cell inner membrane</location>
        <topology evidence="1">Multi-pass membrane protein</topology>
    </subcellularLocation>
    <subcellularLocation>
        <location evidence="8">Cell membrane</location>
        <topology evidence="8">Multi-pass membrane protein</topology>
    </subcellularLocation>
</comment>
<dbReference type="OrthoDB" id="9776648at2"/>
<gene>
    <name evidence="10" type="ORF">DESHY_20012</name>
</gene>